<dbReference type="CDD" id="cd00130">
    <property type="entry name" value="PAS"/>
    <property type="match status" value="2"/>
</dbReference>
<proteinExistence type="predicted"/>
<evidence type="ECO:0000313" key="7">
    <source>
        <dbReference type="EMBL" id="GHO45734.1"/>
    </source>
</evidence>
<comment type="catalytic activity">
    <reaction evidence="1">
        <text>ATP + protein L-histidine = ADP + protein N-phospho-L-histidine.</text>
        <dbReference type="EC" id="2.7.13.3"/>
    </reaction>
</comment>
<dbReference type="InterPro" id="IPR052162">
    <property type="entry name" value="Sensor_kinase/Photoreceptor"/>
</dbReference>
<name>A0A8J3HXU9_9CHLR</name>
<evidence type="ECO:0000256" key="4">
    <source>
        <dbReference type="ARBA" id="ARBA00022679"/>
    </source>
</evidence>
<dbReference type="GO" id="GO:0004673">
    <property type="term" value="F:protein histidine kinase activity"/>
    <property type="evidence" value="ECO:0007669"/>
    <property type="project" value="UniProtKB-EC"/>
</dbReference>
<reference evidence="7" key="1">
    <citation type="submission" date="2020-10" db="EMBL/GenBank/DDBJ databases">
        <title>Taxonomic study of unclassified bacteria belonging to the class Ktedonobacteria.</title>
        <authorList>
            <person name="Yabe S."/>
            <person name="Wang C.M."/>
            <person name="Zheng Y."/>
            <person name="Sakai Y."/>
            <person name="Cavaletti L."/>
            <person name="Monciardini P."/>
            <person name="Donadio S."/>
        </authorList>
    </citation>
    <scope>NUCLEOTIDE SEQUENCE</scope>
    <source>
        <strain evidence="7">SOSP1-1</strain>
    </source>
</reference>
<evidence type="ECO:0000256" key="2">
    <source>
        <dbReference type="ARBA" id="ARBA00012438"/>
    </source>
</evidence>
<keyword evidence="3" id="KW-0597">Phosphoprotein</keyword>
<dbReference type="SUPFAM" id="SSF55785">
    <property type="entry name" value="PYP-like sensor domain (PAS domain)"/>
    <property type="match status" value="2"/>
</dbReference>
<evidence type="ECO:0000259" key="6">
    <source>
        <dbReference type="PROSITE" id="PS50113"/>
    </source>
</evidence>
<sequence>MRPDGMSEYGNQRWCDYTGMTLEQYQGDGWLQAIHPDDRQHTLMLWRDALASEKPFEFEYRVKNGRLGTYRWFLARALPVRDEIGQILKWVGTCTDIEDQKQAEEALRQSQERVSVLMNSNIIGIFVGEREQIVDANDTFLRMIGYTREDLRAGRINWMRMTPPEYLARTKQAQQELDAQQTLTPYEKEYVCQDGSRLPVLVGGSSYSVTNSR</sequence>
<dbReference type="Proteomes" id="UP000612362">
    <property type="component" value="Unassembled WGS sequence"/>
</dbReference>
<dbReference type="InterPro" id="IPR035965">
    <property type="entry name" value="PAS-like_dom_sf"/>
</dbReference>
<dbReference type="NCBIfam" id="TIGR00229">
    <property type="entry name" value="sensory_box"/>
    <property type="match status" value="2"/>
</dbReference>
<dbReference type="SMART" id="SM00091">
    <property type="entry name" value="PAS"/>
    <property type="match status" value="1"/>
</dbReference>
<evidence type="ECO:0000256" key="5">
    <source>
        <dbReference type="ARBA" id="ARBA00022777"/>
    </source>
</evidence>
<organism evidence="7 8">
    <name type="scientific">Ktedonospora formicarum</name>
    <dbReference type="NCBI Taxonomy" id="2778364"/>
    <lineage>
        <taxon>Bacteria</taxon>
        <taxon>Bacillati</taxon>
        <taxon>Chloroflexota</taxon>
        <taxon>Ktedonobacteria</taxon>
        <taxon>Ktedonobacterales</taxon>
        <taxon>Ktedonobacteraceae</taxon>
        <taxon>Ktedonospora</taxon>
    </lineage>
</organism>
<dbReference type="SMART" id="SM00086">
    <property type="entry name" value="PAC"/>
    <property type="match status" value="1"/>
</dbReference>
<dbReference type="Pfam" id="PF08447">
    <property type="entry name" value="PAS_3"/>
    <property type="match status" value="2"/>
</dbReference>
<dbReference type="InterPro" id="IPR013655">
    <property type="entry name" value="PAS_fold_3"/>
</dbReference>
<dbReference type="EMBL" id="BNJF01000002">
    <property type="protein sequence ID" value="GHO45734.1"/>
    <property type="molecule type" value="Genomic_DNA"/>
</dbReference>
<dbReference type="InterPro" id="IPR000700">
    <property type="entry name" value="PAS-assoc_C"/>
</dbReference>
<dbReference type="InterPro" id="IPR000014">
    <property type="entry name" value="PAS"/>
</dbReference>
<keyword evidence="4" id="KW-0808">Transferase</keyword>
<protein>
    <recommendedName>
        <fullName evidence="2">histidine kinase</fullName>
        <ecNumber evidence="2">2.7.13.3</ecNumber>
    </recommendedName>
</protein>
<evidence type="ECO:0000256" key="1">
    <source>
        <dbReference type="ARBA" id="ARBA00000085"/>
    </source>
</evidence>
<dbReference type="Gene3D" id="3.30.450.20">
    <property type="entry name" value="PAS domain"/>
    <property type="match status" value="2"/>
</dbReference>
<gene>
    <name evidence="7" type="ORF">KSX_38970</name>
</gene>
<feature type="domain" description="PAC" evidence="6">
    <location>
        <begin position="56"/>
        <end position="109"/>
    </location>
</feature>
<keyword evidence="8" id="KW-1185">Reference proteome</keyword>
<dbReference type="PANTHER" id="PTHR43304">
    <property type="entry name" value="PHYTOCHROME-LIKE PROTEIN CPH1"/>
    <property type="match status" value="1"/>
</dbReference>
<dbReference type="FunFam" id="3.30.450.20:FF:000099">
    <property type="entry name" value="Sensory box sensor histidine kinase"/>
    <property type="match status" value="1"/>
</dbReference>
<dbReference type="AlphaFoldDB" id="A0A8J3HXU9"/>
<accession>A0A8J3HXU9</accession>
<dbReference type="PROSITE" id="PS50113">
    <property type="entry name" value="PAC"/>
    <property type="match status" value="1"/>
</dbReference>
<comment type="caution">
    <text evidence="7">The sequence shown here is derived from an EMBL/GenBank/DDBJ whole genome shotgun (WGS) entry which is preliminary data.</text>
</comment>
<evidence type="ECO:0000256" key="3">
    <source>
        <dbReference type="ARBA" id="ARBA00022553"/>
    </source>
</evidence>
<keyword evidence="5" id="KW-0418">Kinase</keyword>
<dbReference type="InterPro" id="IPR001610">
    <property type="entry name" value="PAC"/>
</dbReference>
<dbReference type="EC" id="2.7.13.3" evidence="2"/>
<dbReference type="PANTHER" id="PTHR43304:SF1">
    <property type="entry name" value="PAC DOMAIN-CONTAINING PROTEIN"/>
    <property type="match status" value="1"/>
</dbReference>
<evidence type="ECO:0000313" key="8">
    <source>
        <dbReference type="Proteomes" id="UP000612362"/>
    </source>
</evidence>